<evidence type="ECO:0000313" key="3">
    <source>
        <dbReference type="EMBL" id="APU14070.1"/>
    </source>
</evidence>
<keyword evidence="2" id="KW-1133">Transmembrane helix</keyword>
<dbReference type="Proteomes" id="UP000185511">
    <property type="component" value="Chromosome"/>
</dbReference>
<dbReference type="RefSeq" id="WP_075764260.1">
    <property type="nucleotide sequence ID" value="NZ_CP016076.1"/>
</dbReference>
<sequence length="248" mass="25208">MPEHGPDPREVPDSSGPPDDSPDTASPAPDRQAPVTQPEAARDESDPTAADAVPGSPAAAGRRLLTGLALLLAVSAGLLWSATLLPWLVILPGEENLTSTVVLTGADAAGWLTPTALLALAAVAALVALGGLPRRIVGGLLVVAGAAVVWAAVVGGDAGPADEMSIFLGPLVDQTVDEPPAILLGRVAAGAGGLTLAVAGLWTALRGGVLPTLGSRYTARRTERTPVEPDRRMWDTLNEGTDPTEEDR</sequence>
<feature type="transmembrane region" description="Helical" evidence="2">
    <location>
        <begin position="136"/>
        <end position="155"/>
    </location>
</feature>
<dbReference type="InterPro" id="IPR019051">
    <property type="entry name" value="Trp_biosyn_TM_oprn/chp"/>
</dbReference>
<reference evidence="4" key="1">
    <citation type="submission" date="2016-06" db="EMBL/GenBank/DDBJ databases">
        <title>Complete genome sequence of Actinoalloteichus fjordicus DSM 46855 (=ADI127-17), type strain of the new species Actinoalloteichus fjordicus.</title>
        <authorList>
            <person name="Ruckert C."/>
            <person name="Nouioui I."/>
            <person name="Willmese J."/>
            <person name="van Wezel G."/>
            <person name="Klenk H.-P."/>
            <person name="Kalinowski J."/>
            <person name="Zotchev S.B."/>
        </authorList>
    </citation>
    <scope>NUCLEOTIDE SEQUENCE [LARGE SCALE GENOMIC DNA]</scope>
    <source>
        <strain evidence="4">ADI127-7</strain>
    </source>
</reference>
<dbReference type="KEGG" id="acad:UA74_10035"/>
<accession>A0AAC9LBZ9</accession>
<evidence type="ECO:0000256" key="1">
    <source>
        <dbReference type="SAM" id="MobiDB-lite"/>
    </source>
</evidence>
<feature type="transmembrane region" description="Helical" evidence="2">
    <location>
        <begin position="64"/>
        <end position="88"/>
    </location>
</feature>
<dbReference type="EMBL" id="CP016076">
    <property type="protein sequence ID" value="APU14070.1"/>
    <property type="molecule type" value="Genomic_DNA"/>
</dbReference>
<feature type="transmembrane region" description="Helical" evidence="2">
    <location>
        <begin position="108"/>
        <end position="129"/>
    </location>
</feature>
<evidence type="ECO:0000313" key="4">
    <source>
        <dbReference type="Proteomes" id="UP000185511"/>
    </source>
</evidence>
<feature type="compositionally biased region" description="Low complexity" evidence="1">
    <location>
        <begin position="13"/>
        <end position="30"/>
    </location>
</feature>
<feature type="compositionally biased region" description="Basic and acidic residues" evidence="1">
    <location>
        <begin position="1"/>
        <end position="12"/>
    </location>
</feature>
<feature type="compositionally biased region" description="Basic and acidic residues" evidence="1">
    <location>
        <begin position="221"/>
        <end position="234"/>
    </location>
</feature>
<protein>
    <submittedName>
        <fullName evidence="3">Tryptophan-associated transmembrane protein</fullName>
    </submittedName>
</protein>
<keyword evidence="2 3" id="KW-0812">Transmembrane</keyword>
<keyword evidence="4" id="KW-1185">Reference proteome</keyword>
<evidence type="ECO:0000256" key="2">
    <source>
        <dbReference type="SAM" id="Phobius"/>
    </source>
</evidence>
<organism evidence="3 4">
    <name type="scientific">Actinoalloteichus fjordicus</name>
    <dbReference type="NCBI Taxonomy" id="1612552"/>
    <lineage>
        <taxon>Bacteria</taxon>
        <taxon>Bacillati</taxon>
        <taxon>Actinomycetota</taxon>
        <taxon>Actinomycetes</taxon>
        <taxon>Pseudonocardiales</taxon>
        <taxon>Pseudonocardiaceae</taxon>
        <taxon>Actinoalloteichus</taxon>
    </lineage>
</organism>
<keyword evidence="2" id="KW-0472">Membrane</keyword>
<dbReference type="AlphaFoldDB" id="A0AAC9LBZ9"/>
<feature type="transmembrane region" description="Helical" evidence="2">
    <location>
        <begin position="181"/>
        <end position="205"/>
    </location>
</feature>
<proteinExistence type="predicted"/>
<feature type="region of interest" description="Disordered" evidence="1">
    <location>
        <begin position="221"/>
        <end position="248"/>
    </location>
</feature>
<name>A0AAC9LBZ9_9PSEU</name>
<dbReference type="Pfam" id="PF09534">
    <property type="entry name" value="Trp_oprn_chp"/>
    <property type="match status" value="1"/>
</dbReference>
<gene>
    <name evidence="3" type="ORF">UA74_10035</name>
</gene>
<feature type="region of interest" description="Disordered" evidence="1">
    <location>
        <begin position="1"/>
        <end position="56"/>
    </location>
</feature>